<dbReference type="STRING" id="9593.ENSGGOP00000022663"/>
<dbReference type="eggNOG" id="KOG4562">
    <property type="taxonomic scope" value="Eukaryota"/>
</dbReference>
<dbReference type="PANTHER" id="PTHR11736:SF86">
    <property type="entry name" value="MELANOMA-ASSOCIATED ANTIGEN C3"/>
    <property type="match status" value="1"/>
</dbReference>
<keyword evidence="4" id="KW-1185">Reference proteome</keyword>
<dbReference type="AlphaFoldDB" id="G3S3L3"/>
<protein>
    <submittedName>
        <fullName evidence="3">MAGE family member C3</fullName>
    </submittedName>
</protein>
<dbReference type="FunCoup" id="G3S3L3">
    <property type="interactions" value="4"/>
</dbReference>
<reference evidence="4" key="1">
    <citation type="submission" date="2011-05" db="EMBL/GenBank/DDBJ databases">
        <title>Insights into the evolution of the great apes provided by the gorilla genome.</title>
        <authorList>
            <person name="Scally A."/>
        </authorList>
    </citation>
    <scope>NUCLEOTIDE SEQUENCE [LARGE SCALE GENOMIC DNA]</scope>
</reference>
<dbReference type="Gene3D" id="1.10.10.1200">
    <property type="entry name" value="MAGE homology domain, winged helix WH1 motif"/>
    <property type="match status" value="2"/>
</dbReference>
<evidence type="ECO:0000256" key="1">
    <source>
        <dbReference type="SAM" id="MobiDB-lite"/>
    </source>
</evidence>
<proteinExistence type="predicted"/>
<dbReference type="EMBL" id="CABD030128813">
    <property type="status" value="NOT_ANNOTATED_CDS"/>
    <property type="molecule type" value="Genomic_DNA"/>
</dbReference>
<dbReference type="GeneTree" id="ENSGT00940000164981"/>
<dbReference type="HOGENOM" id="CLU_508623_0_0_1"/>
<dbReference type="InterPro" id="IPR041898">
    <property type="entry name" value="MAGE_WH1"/>
</dbReference>
<dbReference type="PANTHER" id="PTHR11736">
    <property type="entry name" value="MELANOMA-ASSOCIATED ANTIGEN MAGE ANTIGEN"/>
    <property type="match status" value="1"/>
</dbReference>
<evidence type="ECO:0000313" key="3">
    <source>
        <dbReference type="Ensembl" id="ENSGGOP00000022663.2"/>
    </source>
</evidence>
<evidence type="ECO:0000259" key="2">
    <source>
        <dbReference type="PROSITE" id="PS50838"/>
    </source>
</evidence>
<reference evidence="3" key="3">
    <citation type="submission" date="2025-08" db="UniProtKB">
        <authorList>
            <consortium name="Ensembl"/>
        </authorList>
    </citation>
    <scope>IDENTIFICATION</scope>
</reference>
<dbReference type="InterPro" id="IPR041899">
    <property type="entry name" value="MAGE_WH2"/>
</dbReference>
<sequence length="600" mass="67497">MLLPCHWVLDATFSDGSLGQWVKNTCATYALSPVVLPPQPQPQKKATDKDFSDFHLGHLREVRLFLRGGTSDQRMDSLVLYPTYFKLWRTPSGSPDLQLSDLHFGSQPEGKFSLRRAVSVKQREEPQDWPLNEKRTLWKDSDLPTWRGGTGCTLPLPAVSPGKRMWGEKAGSLPESEPLFTYTLDEKVDELVQFLLLKYQAKEPLTKAEMLMNVINTYTGYFPMIFRKAREFIEILFGISLTEVDPDHFYVFVNTLDLTCEGSLSDEQGMPQNRLLILILSGIFIKGNCASEEVIWEVLNAIGVCSEGAFHLSGAQGACHRREDGRRGLTEASPQQKKGGEDEDMPAAGMPPLPQSPPEIPPQGPPKISPQGPPQSPPQSPLNSCSSPLLWTRLDEESSSEEEDTATWHALPESESLPRYALDEKVAELMQFLLLKYQTKEPVTKAEMLTTVIKKYKDYFPMIFGKAHEFIQLIFGIALTDMDPENHSYFFEDTLDLTYEGSLIDDQGMPENCLLILILSMIFIKGSCVPEEVIWEVKYLEYREFLSKLSSIIPSSFPSWYMDALKDMEDRAQAIIDTTDDATAMASASPSVMSTNFCPE</sequence>
<dbReference type="GO" id="GO:0000122">
    <property type="term" value="P:negative regulation of transcription by RNA polymerase II"/>
    <property type="evidence" value="ECO:0000318"/>
    <property type="project" value="GO_Central"/>
</dbReference>
<dbReference type="SMART" id="SM01373">
    <property type="entry name" value="MAGE"/>
    <property type="match status" value="2"/>
</dbReference>
<dbReference type="InParanoid" id="G3S3L3"/>
<dbReference type="EMBL" id="CABD030128815">
    <property type="status" value="NOT_ANNOTATED_CDS"/>
    <property type="molecule type" value="Genomic_DNA"/>
</dbReference>
<dbReference type="Ensembl" id="ENSGGOT00000030542.2">
    <property type="protein sequence ID" value="ENSGGOP00000022663.2"/>
    <property type="gene ID" value="ENSGGOG00000024624.2"/>
</dbReference>
<evidence type="ECO:0000313" key="4">
    <source>
        <dbReference type="Proteomes" id="UP000001519"/>
    </source>
</evidence>
<dbReference type="InterPro" id="IPR002190">
    <property type="entry name" value="MHD_dom"/>
</dbReference>
<dbReference type="Proteomes" id="UP000001519">
    <property type="component" value="Chromosome X"/>
</dbReference>
<feature type="domain" description="MAGE" evidence="2">
    <location>
        <begin position="184"/>
        <end position="304"/>
    </location>
</feature>
<feature type="compositionally biased region" description="Pro residues" evidence="1">
    <location>
        <begin position="349"/>
        <end position="380"/>
    </location>
</feature>
<feature type="region of interest" description="Disordered" evidence="1">
    <location>
        <begin position="321"/>
        <end position="387"/>
    </location>
</feature>
<dbReference type="EMBL" id="CABD030128814">
    <property type="status" value="NOT_ANNOTATED_CDS"/>
    <property type="molecule type" value="Genomic_DNA"/>
</dbReference>
<dbReference type="FunFam" id="1.10.10.1200:FF:000007">
    <property type="entry name" value="Melanoma-associated antigen C2"/>
    <property type="match status" value="2"/>
</dbReference>
<feature type="domain" description="MAGE" evidence="2">
    <location>
        <begin position="422"/>
        <end position="537"/>
    </location>
</feature>
<reference evidence="3 4" key="2">
    <citation type="journal article" date="2012" name="Nature">
        <title>Insights into hominid evolution from the gorilla genome sequence.</title>
        <authorList>
            <person name="Scally A."/>
            <person name="Dutheil J.Y."/>
            <person name="Hillier L.W."/>
            <person name="Jordan G.E."/>
            <person name="Goodhead I."/>
            <person name="Herrero J."/>
            <person name="Hobolth A."/>
            <person name="Lappalainen T."/>
            <person name="Mailund T."/>
            <person name="Marques-Bonet T."/>
            <person name="McCarthy S."/>
            <person name="Montgomery S.H."/>
            <person name="Schwalie P.C."/>
            <person name="Tang Y.A."/>
            <person name="Ward M.C."/>
            <person name="Xue Y."/>
            <person name="Yngvadottir B."/>
            <person name="Alkan C."/>
            <person name="Andersen L.N."/>
            <person name="Ayub Q."/>
            <person name="Ball E.V."/>
            <person name="Beal K."/>
            <person name="Bradley B.J."/>
            <person name="Chen Y."/>
            <person name="Clee C.M."/>
            <person name="Fitzgerald S."/>
            <person name="Graves T.A."/>
            <person name="Gu Y."/>
            <person name="Heath P."/>
            <person name="Heger A."/>
            <person name="Karakoc E."/>
            <person name="Kolb-Kokocinski A."/>
            <person name="Laird G.K."/>
            <person name="Lunter G."/>
            <person name="Meader S."/>
            <person name="Mort M."/>
            <person name="Mullikin J.C."/>
            <person name="Munch K."/>
            <person name="O'Connor T.D."/>
            <person name="Phillips A.D."/>
            <person name="Prado-Martinez J."/>
            <person name="Rogers A.S."/>
            <person name="Sajjadian S."/>
            <person name="Schmidt D."/>
            <person name="Shaw K."/>
            <person name="Simpson J.T."/>
            <person name="Stenson P.D."/>
            <person name="Turner D.J."/>
            <person name="Vigilant L."/>
            <person name="Vilella A.J."/>
            <person name="Whitener W."/>
            <person name="Zhu B."/>
            <person name="Cooper D.N."/>
            <person name="de Jong P."/>
            <person name="Dermitzakis E.T."/>
            <person name="Eichler E.E."/>
            <person name="Flicek P."/>
            <person name="Goldman N."/>
            <person name="Mundy N.I."/>
            <person name="Ning Z."/>
            <person name="Odom D.T."/>
            <person name="Ponting C.P."/>
            <person name="Quail M.A."/>
            <person name="Ryder O.A."/>
            <person name="Searle S.M."/>
            <person name="Warren W.C."/>
            <person name="Wilson R.K."/>
            <person name="Schierup M.H."/>
            <person name="Rogers J."/>
            <person name="Tyler-Smith C."/>
            <person name="Durbin R."/>
        </authorList>
    </citation>
    <scope>NUCLEOTIDE SEQUENCE [LARGE SCALE GENOMIC DNA]</scope>
</reference>
<name>G3S3L3_GORGO</name>
<accession>G3S3L3</accession>
<dbReference type="InterPro" id="IPR037445">
    <property type="entry name" value="MAGE"/>
</dbReference>
<dbReference type="Gene3D" id="1.10.10.1210">
    <property type="entry name" value="MAGE homology domain, winged helix WH2 motif"/>
    <property type="match status" value="1"/>
</dbReference>
<dbReference type="EMBL" id="CABD030128812">
    <property type="status" value="NOT_ANNOTATED_CDS"/>
    <property type="molecule type" value="Genomic_DNA"/>
</dbReference>
<dbReference type="GO" id="GO:0005634">
    <property type="term" value="C:nucleus"/>
    <property type="evidence" value="ECO:0000318"/>
    <property type="project" value="GO_Central"/>
</dbReference>
<organism evidence="3 4">
    <name type="scientific">Gorilla gorilla gorilla</name>
    <name type="common">Western lowland gorilla</name>
    <dbReference type="NCBI Taxonomy" id="9595"/>
    <lineage>
        <taxon>Eukaryota</taxon>
        <taxon>Metazoa</taxon>
        <taxon>Chordata</taxon>
        <taxon>Craniata</taxon>
        <taxon>Vertebrata</taxon>
        <taxon>Euteleostomi</taxon>
        <taxon>Mammalia</taxon>
        <taxon>Eutheria</taxon>
        <taxon>Euarchontoglires</taxon>
        <taxon>Primates</taxon>
        <taxon>Haplorrhini</taxon>
        <taxon>Catarrhini</taxon>
        <taxon>Hominidae</taxon>
        <taxon>Gorilla</taxon>
    </lineage>
</organism>
<dbReference type="PROSITE" id="PS50838">
    <property type="entry name" value="MAGE"/>
    <property type="match status" value="2"/>
</dbReference>
<reference evidence="3" key="4">
    <citation type="submission" date="2025-09" db="UniProtKB">
        <authorList>
            <consortium name="Ensembl"/>
        </authorList>
    </citation>
    <scope>IDENTIFICATION</scope>
</reference>
<dbReference type="Bgee" id="ENSGGOG00000024624">
    <property type="expression patterns" value="Expressed in cerebellum and 1 other cell type or tissue"/>
</dbReference>